<dbReference type="Proteomes" id="UP000660454">
    <property type="component" value="Unassembled WGS sequence"/>
</dbReference>
<reference evidence="1 2" key="1">
    <citation type="submission" date="2021-01" db="EMBL/GenBank/DDBJ databases">
        <title>Whole genome shotgun sequence of Microbispora siamensis NBRC 104113.</title>
        <authorList>
            <person name="Komaki H."/>
            <person name="Tamura T."/>
        </authorList>
    </citation>
    <scope>NUCLEOTIDE SEQUENCE [LARGE SCALE GENOMIC DNA]</scope>
    <source>
        <strain evidence="1 2">NBRC 104113</strain>
    </source>
</reference>
<name>A0ABQ4GR13_9ACTN</name>
<proteinExistence type="predicted"/>
<dbReference type="InterPro" id="IPR049253">
    <property type="entry name" value="DUF6886"/>
</dbReference>
<evidence type="ECO:0008006" key="3">
    <source>
        <dbReference type="Google" id="ProtNLM"/>
    </source>
</evidence>
<sequence length="198" mass="22360">MRPEPGEVLHFSEDPEITRFVPHVAATARQPEAYVWAVTADRCPDYWFPRQCPRAMAWTTPATTDDDRDRIIGPGCGERVHAIEYGWLETFLTVRLYAYRLPAEKFVPFGEPVPNAVVATEPVEPLGPPEPVGDLLRLHEEAGIQLRLLDNLWPFWDALTASSLGWSGIRLRNARPRRPQPLLDRGGRHLTESAGFAE</sequence>
<dbReference type="RefSeq" id="WP_239108634.1">
    <property type="nucleotide sequence ID" value="NZ_BOOF01000028.1"/>
</dbReference>
<evidence type="ECO:0000313" key="1">
    <source>
        <dbReference type="EMBL" id="GIH63870.1"/>
    </source>
</evidence>
<gene>
    <name evidence="1" type="ORF">Msi02_46870</name>
</gene>
<keyword evidence="2" id="KW-1185">Reference proteome</keyword>
<comment type="caution">
    <text evidence="1">The sequence shown here is derived from an EMBL/GenBank/DDBJ whole genome shotgun (WGS) entry which is preliminary data.</text>
</comment>
<protein>
    <recommendedName>
        <fullName evidence="3">DUF402 domain-containing protein</fullName>
    </recommendedName>
</protein>
<organism evidence="1 2">
    <name type="scientific">Microbispora siamensis</name>
    <dbReference type="NCBI Taxonomy" id="564413"/>
    <lineage>
        <taxon>Bacteria</taxon>
        <taxon>Bacillati</taxon>
        <taxon>Actinomycetota</taxon>
        <taxon>Actinomycetes</taxon>
        <taxon>Streptosporangiales</taxon>
        <taxon>Streptosporangiaceae</taxon>
        <taxon>Microbispora</taxon>
    </lineage>
</organism>
<evidence type="ECO:0000313" key="2">
    <source>
        <dbReference type="Proteomes" id="UP000660454"/>
    </source>
</evidence>
<accession>A0ABQ4GR13</accession>
<dbReference type="EMBL" id="BOOF01000028">
    <property type="protein sequence ID" value="GIH63870.1"/>
    <property type="molecule type" value="Genomic_DNA"/>
</dbReference>
<dbReference type="Pfam" id="PF21820">
    <property type="entry name" value="DUF6886"/>
    <property type="match status" value="1"/>
</dbReference>